<protein>
    <submittedName>
        <fullName evidence="2">Uncharacterized protein</fullName>
    </submittedName>
</protein>
<evidence type="ECO:0000313" key="3">
    <source>
        <dbReference type="Proteomes" id="UP001152523"/>
    </source>
</evidence>
<dbReference type="Proteomes" id="UP001152523">
    <property type="component" value="Unassembled WGS sequence"/>
</dbReference>
<name>A0AAV0G8K8_9ASTE</name>
<comment type="caution">
    <text evidence="2">The sequence shown here is derived from an EMBL/GenBank/DDBJ whole genome shotgun (WGS) entry which is preliminary data.</text>
</comment>
<dbReference type="EMBL" id="CAMAPF010001064">
    <property type="protein sequence ID" value="CAH9144305.1"/>
    <property type="molecule type" value="Genomic_DNA"/>
</dbReference>
<keyword evidence="3" id="KW-1185">Reference proteome</keyword>
<evidence type="ECO:0000313" key="2">
    <source>
        <dbReference type="EMBL" id="CAH9144305.1"/>
    </source>
</evidence>
<gene>
    <name evidence="2" type="ORF">CEPIT_LOCUS41344</name>
</gene>
<proteinExistence type="predicted"/>
<feature type="compositionally biased region" description="Polar residues" evidence="1">
    <location>
        <begin position="1"/>
        <end position="12"/>
    </location>
</feature>
<reference evidence="2" key="1">
    <citation type="submission" date="2022-07" db="EMBL/GenBank/DDBJ databases">
        <authorList>
            <person name="Macas J."/>
            <person name="Novak P."/>
            <person name="Neumann P."/>
        </authorList>
    </citation>
    <scope>NUCLEOTIDE SEQUENCE</scope>
</reference>
<evidence type="ECO:0000256" key="1">
    <source>
        <dbReference type="SAM" id="MobiDB-lite"/>
    </source>
</evidence>
<organism evidence="2 3">
    <name type="scientific">Cuscuta epithymum</name>
    <dbReference type="NCBI Taxonomy" id="186058"/>
    <lineage>
        <taxon>Eukaryota</taxon>
        <taxon>Viridiplantae</taxon>
        <taxon>Streptophyta</taxon>
        <taxon>Embryophyta</taxon>
        <taxon>Tracheophyta</taxon>
        <taxon>Spermatophyta</taxon>
        <taxon>Magnoliopsida</taxon>
        <taxon>eudicotyledons</taxon>
        <taxon>Gunneridae</taxon>
        <taxon>Pentapetalae</taxon>
        <taxon>asterids</taxon>
        <taxon>lamiids</taxon>
        <taxon>Solanales</taxon>
        <taxon>Convolvulaceae</taxon>
        <taxon>Cuscuteae</taxon>
        <taxon>Cuscuta</taxon>
        <taxon>Cuscuta subgen. Cuscuta</taxon>
    </lineage>
</organism>
<sequence>MESSCSNGSSILKPTENKKTGEESFSDSSSTNVKVKRKRTTISRAHIHEFKVYDDKLREFDFNRQEVDILLKSIASWIDGKMPCLKGVVSCAFTHSAFTNVECLAMGEYMQRCPFRPTFSQLECVPIAMLLKAHASVILHPAEIFFILNHLHCSLDDFCMTLISTKEEVKFDYKTGSLEPKPDDSATSQMVVQGIRKIYGVVFDKFELLRFIYRPTYEKYFESHIYNTYDVAS</sequence>
<accession>A0AAV0G8K8</accession>
<feature type="region of interest" description="Disordered" evidence="1">
    <location>
        <begin position="1"/>
        <end position="30"/>
    </location>
</feature>
<dbReference type="AlphaFoldDB" id="A0AAV0G8K8"/>